<protein>
    <submittedName>
        <fullName evidence="3">Uncharacterized protein</fullName>
    </submittedName>
</protein>
<reference evidence="3" key="1">
    <citation type="submission" date="2018-11" db="EMBL/GenBank/DDBJ databases">
        <authorList>
            <person name="Alioto T."/>
            <person name="Alioto T."/>
        </authorList>
    </citation>
    <scope>NUCLEOTIDE SEQUENCE</scope>
</reference>
<evidence type="ECO:0000256" key="2">
    <source>
        <dbReference type="SAM" id="Phobius"/>
    </source>
</evidence>
<dbReference type="EMBL" id="UYJE01004086">
    <property type="protein sequence ID" value="VDI24840.1"/>
    <property type="molecule type" value="Genomic_DNA"/>
</dbReference>
<feature type="transmembrane region" description="Helical" evidence="2">
    <location>
        <begin position="94"/>
        <end position="116"/>
    </location>
</feature>
<evidence type="ECO:0000256" key="1">
    <source>
        <dbReference type="SAM" id="MobiDB-lite"/>
    </source>
</evidence>
<feature type="region of interest" description="Disordered" evidence="1">
    <location>
        <begin position="1"/>
        <end position="31"/>
    </location>
</feature>
<keyword evidence="2" id="KW-0472">Membrane</keyword>
<dbReference type="Proteomes" id="UP000596742">
    <property type="component" value="Unassembled WGS sequence"/>
</dbReference>
<evidence type="ECO:0000313" key="4">
    <source>
        <dbReference type="Proteomes" id="UP000596742"/>
    </source>
</evidence>
<name>A0A8B6DTB5_MYTGA</name>
<keyword evidence="2" id="KW-0812">Transmembrane</keyword>
<dbReference type="OrthoDB" id="10570116at2759"/>
<dbReference type="AlphaFoldDB" id="A0A8B6DTB5"/>
<keyword evidence="4" id="KW-1185">Reference proteome</keyword>
<keyword evidence="2" id="KW-1133">Transmembrane helix</keyword>
<evidence type="ECO:0000313" key="3">
    <source>
        <dbReference type="EMBL" id="VDI24840.1"/>
    </source>
</evidence>
<comment type="caution">
    <text evidence="3">The sequence shown here is derived from an EMBL/GenBank/DDBJ whole genome shotgun (WGS) entry which is preliminary data.</text>
</comment>
<gene>
    <name evidence="3" type="ORF">MGAL_10B057481</name>
</gene>
<feature type="compositionally biased region" description="Polar residues" evidence="1">
    <location>
        <begin position="9"/>
        <end position="29"/>
    </location>
</feature>
<accession>A0A8B6DTB5</accession>
<organism evidence="3 4">
    <name type="scientific">Mytilus galloprovincialis</name>
    <name type="common">Mediterranean mussel</name>
    <dbReference type="NCBI Taxonomy" id="29158"/>
    <lineage>
        <taxon>Eukaryota</taxon>
        <taxon>Metazoa</taxon>
        <taxon>Spiralia</taxon>
        <taxon>Lophotrochozoa</taxon>
        <taxon>Mollusca</taxon>
        <taxon>Bivalvia</taxon>
        <taxon>Autobranchia</taxon>
        <taxon>Pteriomorphia</taxon>
        <taxon>Mytilida</taxon>
        <taxon>Mytiloidea</taxon>
        <taxon>Mytilidae</taxon>
        <taxon>Mytilinae</taxon>
        <taxon>Mytilus</taxon>
    </lineage>
</organism>
<proteinExistence type="predicted"/>
<sequence length="130" mass="14498">MPSCYARPSTKTSDQSNTTISPGNMNPNENVIDAGMDSNVNYINNVFSNSTNFSISQLRNGNTDSLSRINGSYTNGTFSGDKYEDSFLFREFGMIRLAVLGIVIMVLILSTCKIVFKMFSRSLHNKRDDE</sequence>